<accession>A0ACC2RQB9</accession>
<sequence length="202" mass="21906">MEGLMAYGSSPELIFNVPVGISHLSGPCAFGTIAIHENIKPADTPTWPTVCLAKEDPFLAQFEGSRKACSKCKAMDHSKATCPNLNPFLYFTATLLAPVTPWGSTLSPFPPSPVANPKIQVELQEIKWNLHQNQLHGMKIQRPMKGLLVAIHTSTLDALANQTYCSEAILVNADHETSTIALNMGPQLISSTQTKPKNLTEA</sequence>
<evidence type="ECO:0000313" key="2">
    <source>
        <dbReference type="Proteomes" id="UP001165960"/>
    </source>
</evidence>
<proteinExistence type="predicted"/>
<protein>
    <submittedName>
        <fullName evidence="1">Uncharacterized protein</fullName>
    </submittedName>
</protein>
<organism evidence="1 2">
    <name type="scientific">Entomophthora muscae</name>
    <dbReference type="NCBI Taxonomy" id="34485"/>
    <lineage>
        <taxon>Eukaryota</taxon>
        <taxon>Fungi</taxon>
        <taxon>Fungi incertae sedis</taxon>
        <taxon>Zoopagomycota</taxon>
        <taxon>Entomophthoromycotina</taxon>
        <taxon>Entomophthoromycetes</taxon>
        <taxon>Entomophthorales</taxon>
        <taxon>Entomophthoraceae</taxon>
        <taxon>Entomophthora</taxon>
    </lineage>
</organism>
<gene>
    <name evidence="1" type="ORF">DSO57_1036800</name>
</gene>
<evidence type="ECO:0000313" key="1">
    <source>
        <dbReference type="EMBL" id="KAJ9052180.1"/>
    </source>
</evidence>
<keyword evidence="2" id="KW-1185">Reference proteome</keyword>
<comment type="caution">
    <text evidence="1">The sequence shown here is derived from an EMBL/GenBank/DDBJ whole genome shotgun (WGS) entry which is preliminary data.</text>
</comment>
<dbReference type="EMBL" id="QTSX02006757">
    <property type="protein sequence ID" value="KAJ9052180.1"/>
    <property type="molecule type" value="Genomic_DNA"/>
</dbReference>
<dbReference type="Proteomes" id="UP001165960">
    <property type="component" value="Unassembled WGS sequence"/>
</dbReference>
<name>A0ACC2RQB9_9FUNG</name>
<reference evidence="1" key="1">
    <citation type="submission" date="2022-04" db="EMBL/GenBank/DDBJ databases">
        <title>Genome of the entomopathogenic fungus Entomophthora muscae.</title>
        <authorList>
            <person name="Elya C."/>
            <person name="Lovett B.R."/>
            <person name="Lee E."/>
            <person name="Macias A.M."/>
            <person name="Hajek A.E."/>
            <person name="De Bivort B.L."/>
            <person name="Kasson M.T."/>
            <person name="De Fine Licht H.H."/>
            <person name="Stajich J.E."/>
        </authorList>
    </citation>
    <scope>NUCLEOTIDE SEQUENCE</scope>
    <source>
        <strain evidence="1">Berkeley</strain>
    </source>
</reference>